<dbReference type="EMBL" id="JBJUIK010000015">
    <property type="protein sequence ID" value="KAL3502732.1"/>
    <property type="molecule type" value="Genomic_DNA"/>
</dbReference>
<proteinExistence type="predicted"/>
<reference evidence="2 3" key="1">
    <citation type="submission" date="2024-11" db="EMBL/GenBank/DDBJ databases">
        <title>A near-complete genome assembly of Cinchona calisaya.</title>
        <authorList>
            <person name="Lian D.C."/>
            <person name="Zhao X.W."/>
            <person name="Wei L."/>
        </authorList>
    </citation>
    <scope>NUCLEOTIDE SEQUENCE [LARGE SCALE GENOMIC DNA]</scope>
    <source>
        <tissue evidence="2">Nenye</tissue>
    </source>
</reference>
<organism evidence="2 3">
    <name type="scientific">Cinchona calisaya</name>
    <dbReference type="NCBI Taxonomy" id="153742"/>
    <lineage>
        <taxon>Eukaryota</taxon>
        <taxon>Viridiplantae</taxon>
        <taxon>Streptophyta</taxon>
        <taxon>Embryophyta</taxon>
        <taxon>Tracheophyta</taxon>
        <taxon>Spermatophyta</taxon>
        <taxon>Magnoliopsida</taxon>
        <taxon>eudicotyledons</taxon>
        <taxon>Gunneridae</taxon>
        <taxon>Pentapetalae</taxon>
        <taxon>asterids</taxon>
        <taxon>lamiids</taxon>
        <taxon>Gentianales</taxon>
        <taxon>Rubiaceae</taxon>
        <taxon>Cinchonoideae</taxon>
        <taxon>Cinchoneae</taxon>
        <taxon>Cinchona</taxon>
    </lineage>
</organism>
<name>A0ABD2Y8I2_9GENT</name>
<sequence>MARPFGATTYGCLTDSKLLKIHVFILKNCKEIDEDIKEHMEVLEKENVSNIQIKHNLEFPQWFEERIPDASFPRGTITNTLSIRPPSPISIGLPSPTTGRQQADCSSNSIHVGSDHSIGCASNNVEEIEELVENENDL</sequence>
<keyword evidence="3" id="KW-1185">Reference proteome</keyword>
<evidence type="ECO:0000256" key="1">
    <source>
        <dbReference type="SAM" id="MobiDB-lite"/>
    </source>
</evidence>
<feature type="region of interest" description="Disordered" evidence="1">
    <location>
        <begin position="77"/>
        <end position="108"/>
    </location>
</feature>
<comment type="caution">
    <text evidence="2">The sequence shown here is derived from an EMBL/GenBank/DDBJ whole genome shotgun (WGS) entry which is preliminary data.</text>
</comment>
<evidence type="ECO:0000313" key="2">
    <source>
        <dbReference type="EMBL" id="KAL3502732.1"/>
    </source>
</evidence>
<accession>A0ABD2Y8I2</accession>
<gene>
    <name evidence="2" type="ORF">ACH5RR_037181</name>
</gene>
<evidence type="ECO:0000313" key="3">
    <source>
        <dbReference type="Proteomes" id="UP001630127"/>
    </source>
</evidence>
<protein>
    <submittedName>
        <fullName evidence="2">Uncharacterized protein</fullName>
    </submittedName>
</protein>
<dbReference type="AlphaFoldDB" id="A0ABD2Y8I2"/>
<feature type="compositionally biased region" description="Polar residues" evidence="1">
    <location>
        <begin position="97"/>
        <end position="108"/>
    </location>
</feature>
<dbReference type="Proteomes" id="UP001630127">
    <property type="component" value="Unassembled WGS sequence"/>
</dbReference>